<proteinExistence type="inferred from homology"/>
<feature type="chain" id="PRO_5038743279" evidence="3">
    <location>
        <begin position="21"/>
        <end position="189"/>
    </location>
</feature>
<dbReference type="InterPro" id="IPR036610">
    <property type="entry name" value="PEBP-like_sf"/>
</dbReference>
<dbReference type="EMBL" id="PENI01000019">
    <property type="protein sequence ID" value="RMB82917.1"/>
    <property type="molecule type" value="Genomic_DNA"/>
</dbReference>
<gene>
    <name evidence="4" type="ORF">CTZ28_26640</name>
</gene>
<dbReference type="InterPro" id="IPR005247">
    <property type="entry name" value="YbhB_YbcL/LppC-like"/>
</dbReference>
<evidence type="ECO:0000256" key="2">
    <source>
        <dbReference type="SAM" id="MobiDB-lite"/>
    </source>
</evidence>
<comment type="caution">
    <text evidence="4">The sequence shown here is derived from an EMBL/GenBank/DDBJ whole genome shotgun (WGS) entry which is preliminary data.</text>
</comment>
<dbReference type="NCBIfam" id="TIGR00481">
    <property type="entry name" value="YbhB/YbcL family Raf kinase inhibitor-like protein"/>
    <property type="match status" value="1"/>
</dbReference>
<organism evidence="4 5">
    <name type="scientific">Streptomyces shenzhenensis</name>
    <dbReference type="NCBI Taxonomy" id="943815"/>
    <lineage>
        <taxon>Bacteria</taxon>
        <taxon>Bacillati</taxon>
        <taxon>Actinomycetota</taxon>
        <taxon>Actinomycetes</taxon>
        <taxon>Kitasatosporales</taxon>
        <taxon>Streptomycetaceae</taxon>
        <taxon>Streptomyces</taxon>
    </lineage>
</organism>
<sequence length="189" mass="19109">MRNRPVIVGVLAAVLGGAAACGDGGAATPTASSPAPSSGQHIAVTSSAFAEGGTIPRRHTCDGADVSPPLAFSGVPAGATSLALLVEDTDAPQGPFTHWLVWDIAPRTTALTAGHAPEGAAQGRNGFRKPGYGGPCPPRGDRPHHYVFTVYAADRRPDLTPATATADGLRRALAGHTLASGTLTGRYGR</sequence>
<dbReference type="PANTHER" id="PTHR30289">
    <property type="entry name" value="UNCHARACTERIZED PROTEIN YBCL-RELATED"/>
    <property type="match status" value="1"/>
</dbReference>
<protein>
    <submittedName>
        <fullName evidence="4">YbhB/YbcL family Raf kinase inhibitor-like protein</fullName>
    </submittedName>
</protein>
<dbReference type="CDD" id="cd00865">
    <property type="entry name" value="PEBP_bact_arch"/>
    <property type="match status" value="1"/>
</dbReference>
<evidence type="ECO:0000313" key="4">
    <source>
        <dbReference type="EMBL" id="RMB82917.1"/>
    </source>
</evidence>
<evidence type="ECO:0000313" key="5">
    <source>
        <dbReference type="Proteomes" id="UP000270471"/>
    </source>
</evidence>
<keyword evidence="5" id="KW-1185">Reference proteome</keyword>
<dbReference type="AlphaFoldDB" id="A0A3M0I0U9"/>
<feature type="region of interest" description="Disordered" evidence="2">
    <location>
        <begin position="116"/>
        <end position="140"/>
    </location>
</feature>
<accession>A0A3M0I0U9</accession>
<dbReference type="Gene3D" id="3.90.280.10">
    <property type="entry name" value="PEBP-like"/>
    <property type="match status" value="1"/>
</dbReference>
<keyword evidence="3" id="KW-0732">Signal</keyword>
<evidence type="ECO:0000256" key="1">
    <source>
        <dbReference type="ARBA" id="ARBA00007120"/>
    </source>
</evidence>
<dbReference type="PANTHER" id="PTHR30289:SF1">
    <property type="entry name" value="PEBP (PHOSPHATIDYLETHANOLAMINE-BINDING PROTEIN) FAMILY PROTEIN"/>
    <property type="match status" value="1"/>
</dbReference>
<comment type="similarity">
    <text evidence="1">Belongs to the UPF0098 family.</text>
</comment>
<name>A0A3M0I0U9_9ACTN</name>
<feature type="signal peptide" evidence="3">
    <location>
        <begin position="1"/>
        <end position="20"/>
    </location>
</feature>
<dbReference type="InterPro" id="IPR008914">
    <property type="entry name" value="PEBP"/>
</dbReference>
<dbReference type="Proteomes" id="UP000270471">
    <property type="component" value="Unassembled WGS sequence"/>
</dbReference>
<dbReference type="PROSITE" id="PS51257">
    <property type="entry name" value="PROKAR_LIPOPROTEIN"/>
    <property type="match status" value="1"/>
</dbReference>
<dbReference type="OrthoDB" id="9797506at2"/>
<reference evidence="4 5" key="1">
    <citation type="submission" date="2017-11" db="EMBL/GenBank/DDBJ databases">
        <title>Draft genome of actinobacteria isolated from guarana (Paullinia cupana (Mart.) Ducke.</title>
        <authorList>
            <person name="Siqueira K.A."/>
            <person name="Liotti R.G."/>
            <person name="Mendes T.A.O."/>
            <person name="Soares M.A."/>
        </authorList>
    </citation>
    <scope>NUCLEOTIDE SEQUENCE [LARGE SCALE GENOMIC DNA]</scope>
    <source>
        <strain evidence="4 5">193</strain>
    </source>
</reference>
<dbReference type="SUPFAM" id="SSF49777">
    <property type="entry name" value="PEBP-like"/>
    <property type="match status" value="1"/>
</dbReference>
<dbReference type="Pfam" id="PF01161">
    <property type="entry name" value="PBP"/>
    <property type="match status" value="1"/>
</dbReference>
<dbReference type="RefSeq" id="WP_121892282.1">
    <property type="nucleotide sequence ID" value="NZ_PENI01000019.1"/>
</dbReference>
<evidence type="ECO:0000256" key="3">
    <source>
        <dbReference type="SAM" id="SignalP"/>
    </source>
</evidence>